<dbReference type="Proteomes" id="UP000006038">
    <property type="component" value="Unassembled WGS sequence"/>
</dbReference>
<keyword evidence="2" id="KW-0408">Iron</keyword>
<name>J3KU18_ORYBR</name>
<dbReference type="EnsemblPlants" id="OB0038G10010.1">
    <property type="protein sequence ID" value="OB0038G10010.1"/>
    <property type="gene ID" value="OB0038G10010"/>
</dbReference>
<dbReference type="Gene3D" id="2.60.120.330">
    <property type="entry name" value="B-lactam Antibiotic, Isopenicillin N Synthase, Chain"/>
    <property type="match status" value="1"/>
</dbReference>
<organism evidence="4">
    <name type="scientific">Oryza brachyantha</name>
    <name type="common">malo sina</name>
    <dbReference type="NCBI Taxonomy" id="4533"/>
    <lineage>
        <taxon>Eukaryota</taxon>
        <taxon>Viridiplantae</taxon>
        <taxon>Streptophyta</taxon>
        <taxon>Embryophyta</taxon>
        <taxon>Tracheophyta</taxon>
        <taxon>Spermatophyta</taxon>
        <taxon>Magnoliopsida</taxon>
        <taxon>Liliopsida</taxon>
        <taxon>Poales</taxon>
        <taxon>Poaceae</taxon>
        <taxon>BOP clade</taxon>
        <taxon>Oryzoideae</taxon>
        <taxon>Oryzeae</taxon>
        <taxon>Oryzinae</taxon>
        <taxon>Oryza</taxon>
    </lineage>
</organism>
<dbReference type="Gramene" id="OB0038G10010.1">
    <property type="protein sequence ID" value="OB0038G10010.1"/>
    <property type="gene ID" value="OB0038G10010"/>
</dbReference>
<dbReference type="SUPFAM" id="SSF51197">
    <property type="entry name" value="Clavaminate synthase-like"/>
    <property type="match status" value="1"/>
</dbReference>
<dbReference type="AlphaFoldDB" id="J3KU18"/>
<evidence type="ECO:0000259" key="3">
    <source>
        <dbReference type="Pfam" id="PF03171"/>
    </source>
</evidence>
<dbReference type="OMA" id="IEIEMMA"/>
<evidence type="ECO:0000256" key="2">
    <source>
        <dbReference type="ARBA" id="ARBA00023004"/>
    </source>
</evidence>
<dbReference type="STRING" id="4533.J3KU18"/>
<evidence type="ECO:0000313" key="5">
    <source>
        <dbReference type="Proteomes" id="UP000006038"/>
    </source>
</evidence>
<dbReference type="InterPro" id="IPR044861">
    <property type="entry name" value="IPNS-like_FE2OG_OXY"/>
</dbReference>
<dbReference type="HOGENOM" id="CLU_010119_16_2_1"/>
<dbReference type="InterPro" id="IPR027443">
    <property type="entry name" value="IPNS-like_sf"/>
</dbReference>
<feature type="domain" description="Isopenicillin N synthase-like Fe(2+) 2OG dioxygenase" evidence="3">
    <location>
        <begin position="75"/>
        <end position="148"/>
    </location>
</feature>
<evidence type="ECO:0000313" key="4">
    <source>
        <dbReference type="EnsemblPlants" id="OB0038G10010.1"/>
    </source>
</evidence>
<dbReference type="PANTHER" id="PTHR47991">
    <property type="entry name" value="OXOGLUTARATE/IRON-DEPENDENT DIOXYGENASE"/>
    <property type="match status" value="1"/>
</dbReference>
<sequence length="154" mass="17594">MSDEQKLDWADLLGIFSQPPQGRDMRYWPTETQTFRSSLECYSFELMKVAHSVVASIAKTLNIEIEMMADKYPVQFLRMNYYPPCTSMPEKVLGFSPHSDASFLTLLLEVNSVQGLQIRKGGAWIPVKPCADALLVNVREFLEVSNSNRAYLFF</sequence>
<dbReference type="Pfam" id="PF03171">
    <property type="entry name" value="2OG-FeII_Oxy"/>
    <property type="match status" value="1"/>
</dbReference>
<reference evidence="4" key="1">
    <citation type="submission" date="2015-06" db="UniProtKB">
        <authorList>
            <consortium name="EnsemblPlants"/>
        </authorList>
    </citation>
    <scope>IDENTIFICATION</scope>
</reference>
<dbReference type="InterPro" id="IPR050295">
    <property type="entry name" value="Plant_2OG-oxidoreductases"/>
</dbReference>
<keyword evidence="5" id="KW-1185">Reference proteome</keyword>
<dbReference type="GO" id="GO:0046872">
    <property type="term" value="F:metal ion binding"/>
    <property type="evidence" value="ECO:0007669"/>
    <property type="project" value="UniProtKB-KW"/>
</dbReference>
<protein>
    <recommendedName>
        <fullName evidence="3">Isopenicillin N synthase-like Fe(2+) 2OG dioxygenase domain-containing protein</fullName>
    </recommendedName>
</protein>
<dbReference type="eggNOG" id="KOG0143">
    <property type="taxonomic scope" value="Eukaryota"/>
</dbReference>
<accession>J3KU18</accession>
<evidence type="ECO:0000256" key="1">
    <source>
        <dbReference type="ARBA" id="ARBA00022723"/>
    </source>
</evidence>
<keyword evidence="1" id="KW-0479">Metal-binding</keyword>
<proteinExistence type="predicted"/>